<evidence type="ECO:0000313" key="6">
    <source>
        <dbReference type="Proteomes" id="UP000267029"/>
    </source>
</evidence>
<sequence>MKYLCFIFILLHQFSSILCHLGCRDDQNQHVNWFVRFFTLFILLLRYIGYKFPDGYSYAYITPNLPDWRLSSNDLRKDGFLKNTFDQIYNNTNDSLVFGVYNDEMPLNVTWLFDIWFGHMKGDQGFWLIHSVPKLSMKSDAFIYPETGKHYAQHFLCVSLGYSALATIGKSFYLNIITYKLPESVEKSLPALKDIFEHRYRRGINQTLITSLNSTDGSLDLRLFSKSHKFNHDLYTDLVAPNLESSLLTETWRHTRSNLPSNCTQNYSVSRSLHEITKYLGVLFAIEASLTCIPQWPNTVQLILTEMGALLFLKFRANCHANLRHYKELFP</sequence>
<accession>A0A0R3UQW2</accession>
<feature type="chain" id="PRO_5030017602" evidence="4">
    <location>
        <begin position="20"/>
        <end position="331"/>
    </location>
</feature>
<protein>
    <submittedName>
        <fullName evidence="5">Uncharacterized protein</fullName>
    </submittedName>
</protein>
<keyword evidence="4" id="KW-0732">Signal</keyword>
<name>A0A0R3UQW2_MESCO</name>
<dbReference type="STRING" id="53468.A0A0R3UQW2"/>
<reference evidence="5 6" key="1">
    <citation type="submission" date="2018-10" db="EMBL/GenBank/DDBJ databases">
        <authorList>
            <consortium name="Pathogen Informatics"/>
        </authorList>
    </citation>
    <scope>NUCLEOTIDE SEQUENCE [LARGE SCALE GENOMIC DNA]</scope>
</reference>
<dbReference type="AlphaFoldDB" id="A0A0R3UQW2"/>
<comment type="similarity">
    <text evidence="1">Belongs to the DNase II family.</text>
</comment>
<dbReference type="GO" id="GO:0006309">
    <property type="term" value="P:apoptotic DNA fragmentation"/>
    <property type="evidence" value="ECO:0007669"/>
    <property type="project" value="TreeGrafter"/>
</dbReference>
<keyword evidence="3" id="KW-0472">Membrane</keyword>
<dbReference type="Pfam" id="PF03265">
    <property type="entry name" value="DNase_II"/>
    <property type="match status" value="1"/>
</dbReference>
<dbReference type="PANTHER" id="PTHR10858:SF23">
    <property type="entry name" value="DEOXYRIBONUCLEASE II"/>
    <property type="match status" value="1"/>
</dbReference>
<dbReference type="Proteomes" id="UP000267029">
    <property type="component" value="Unassembled WGS sequence"/>
</dbReference>
<organism evidence="5 6">
    <name type="scientific">Mesocestoides corti</name>
    <name type="common">Flatworm</name>
    <dbReference type="NCBI Taxonomy" id="53468"/>
    <lineage>
        <taxon>Eukaryota</taxon>
        <taxon>Metazoa</taxon>
        <taxon>Spiralia</taxon>
        <taxon>Lophotrochozoa</taxon>
        <taxon>Platyhelminthes</taxon>
        <taxon>Cestoda</taxon>
        <taxon>Eucestoda</taxon>
        <taxon>Cyclophyllidea</taxon>
        <taxon>Mesocestoididae</taxon>
        <taxon>Mesocestoides</taxon>
    </lineage>
</organism>
<keyword evidence="3" id="KW-1133">Transmembrane helix</keyword>
<keyword evidence="2" id="KW-0378">Hydrolase</keyword>
<gene>
    <name evidence="5" type="ORF">MCOS_LOCUS10268</name>
</gene>
<dbReference type="EMBL" id="UXSR01006119">
    <property type="protein sequence ID" value="VDD84265.1"/>
    <property type="molecule type" value="Genomic_DNA"/>
</dbReference>
<keyword evidence="6" id="KW-1185">Reference proteome</keyword>
<dbReference type="OrthoDB" id="10261598at2759"/>
<evidence type="ECO:0000256" key="2">
    <source>
        <dbReference type="ARBA" id="ARBA00022801"/>
    </source>
</evidence>
<evidence type="ECO:0000256" key="1">
    <source>
        <dbReference type="ARBA" id="ARBA00007527"/>
    </source>
</evidence>
<dbReference type="InterPro" id="IPR004947">
    <property type="entry name" value="DNase_II"/>
</dbReference>
<feature type="signal peptide" evidence="4">
    <location>
        <begin position="1"/>
        <end position="19"/>
    </location>
</feature>
<dbReference type="PANTHER" id="PTHR10858">
    <property type="entry name" value="DEOXYRIBONUCLEASE II"/>
    <property type="match status" value="1"/>
</dbReference>
<evidence type="ECO:0000256" key="3">
    <source>
        <dbReference type="SAM" id="Phobius"/>
    </source>
</evidence>
<evidence type="ECO:0000256" key="4">
    <source>
        <dbReference type="SAM" id="SignalP"/>
    </source>
</evidence>
<dbReference type="CDD" id="cd09120">
    <property type="entry name" value="PLDc_DNaseII_1"/>
    <property type="match status" value="1"/>
</dbReference>
<proteinExistence type="inferred from homology"/>
<keyword evidence="3" id="KW-0812">Transmembrane</keyword>
<evidence type="ECO:0000313" key="5">
    <source>
        <dbReference type="EMBL" id="VDD84265.1"/>
    </source>
</evidence>
<feature type="transmembrane region" description="Helical" evidence="3">
    <location>
        <begin position="29"/>
        <end position="48"/>
    </location>
</feature>
<dbReference type="GO" id="GO:0004531">
    <property type="term" value="F:deoxyribonuclease II activity"/>
    <property type="evidence" value="ECO:0007669"/>
    <property type="project" value="InterPro"/>
</dbReference>